<reference evidence="1 2" key="1">
    <citation type="journal article" date="2023" name="Science">
        <title>Complex scaffold remodeling in plant triterpene biosynthesis.</title>
        <authorList>
            <person name="De La Pena R."/>
            <person name="Hodgson H."/>
            <person name="Liu J.C."/>
            <person name="Stephenson M.J."/>
            <person name="Martin A.C."/>
            <person name="Owen C."/>
            <person name="Harkess A."/>
            <person name="Leebens-Mack J."/>
            <person name="Jimenez L.E."/>
            <person name="Osbourn A."/>
            <person name="Sattely E.S."/>
        </authorList>
    </citation>
    <scope>NUCLEOTIDE SEQUENCE [LARGE SCALE GENOMIC DNA]</scope>
    <source>
        <strain evidence="2">cv. JPN11</strain>
        <tissue evidence="1">Leaf</tissue>
    </source>
</reference>
<gene>
    <name evidence="1" type="ORF">OWV82_004074</name>
</gene>
<dbReference type="Proteomes" id="UP001164539">
    <property type="component" value="Chromosome 2"/>
</dbReference>
<dbReference type="EMBL" id="CM051395">
    <property type="protein sequence ID" value="KAJ4725167.1"/>
    <property type="molecule type" value="Genomic_DNA"/>
</dbReference>
<comment type="caution">
    <text evidence="1">The sequence shown here is derived from an EMBL/GenBank/DDBJ whole genome shotgun (WGS) entry which is preliminary data.</text>
</comment>
<protein>
    <submittedName>
        <fullName evidence="1">DUF761 domain protein</fullName>
    </submittedName>
</protein>
<proteinExistence type="predicted"/>
<accession>A0ACC1YN29</accession>
<keyword evidence="2" id="KW-1185">Reference proteome</keyword>
<name>A0ACC1YN29_MELAZ</name>
<evidence type="ECO:0000313" key="2">
    <source>
        <dbReference type="Proteomes" id="UP001164539"/>
    </source>
</evidence>
<evidence type="ECO:0000313" key="1">
    <source>
        <dbReference type="EMBL" id="KAJ4725167.1"/>
    </source>
</evidence>
<organism evidence="1 2">
    <name type="scientific">Melia azedarach</name>
    <name type="common">Chinaberry tree</name>
    <dbReference type="NCBI Taxonomy" id="155640"/>
    <lineage>
        <taxon>Eukaryota</taxon>
        <taxon>Viridiplantae</taxon>
        <taxon>Streptophyta</taxon>
        <taxon>Embryophyta</taxon>
        <taxon>Tracheophyta</taxon>
        <taxon>Spermatophyta</taxon>
        <taxon>Magnoliopsida</taxon>
        <taxon>eudicotyledons</taxon>
        <taxon>Gunneridae</taxon>
        <taxon>Pentapetalae</taxon>
        <taxon>rosids</taxon>
        <taxon>malvids</taxon>
        <taxon>Sapindales</taxon>
        <taxon>Meliaceae</taxon>
        <taxon>Melia</taxon>
    </lineage>
</organism>
<sequence length="197" mass="23107">MYRYTAEKKLSNPKKAWKRLVSSFQSKLVHFNKSNHALTSRTNHNRLSRWNTAFSRHPNIYHHHHYHYHRHYHSNEKQVRPQKIVPSVKLCIEAAVSVDDIHLCQDIETRVEREVSAPSMDDKVLTTTVATLSAEQQTEKNVEEVDQLTSIESAFMALRLHGVDEKAEEFIQRNKEAWRIERQKSAEEYFAMLARGA</sequence>